<dbReference type="Proteomes" id="UP000574369">
    <property type="component" value="Unassembled WGS sequence"/>
</dbReference>
<dbReference type="InterPro" id="IPR028973">
    <property type="entry name" value="PhnB-like"/>
</dbReference>
<feature type="domain" description="PhnB-like" evidence="1">
    <location>
        <begin position="4"/>
        <end position="131"/>
    </location>
</feature>
<dbReference type="PANTHER" id="PTHR33990">
    <property type="entry name" value="PROTEIN YJDN-RELATED"/>
    <property type="match status" value="1"/>
</dbReference>
<dbReference type="RefSeq" id="WP_088449488.1">
    <property type="nucleotide sequence ID" value="NZ_JACHXO010000001.1"/>
</dbReference>
<evidence type="ECO:0000313" key="2">
    <source>
        <dbReference type="EMBL" id="MBB3192839.1"/>
    </source>
</evidence>
<evidence type="ECO:0000313" key="3">
    <source>
        <dbReference type="Proteomes" id="UP000574369"/>
    </source>
</evidence>
<sequence length="137" mass="14565">MTPISYLQFDGRCAEALTFYAQALGGKVLMMALYSDAPSTVGVPTVPPHWVMHGRVGFPDGGMLMGSDGGPEPFQGYKGVSLSLSPKDLASGEAVFKALSEGGEVRMPFQSTFWSPGFGTLVDKFGVPWMVNVDAPQ</sequence>
<dbReference type="InterPro" id="IPR029068">
    <property type="entry name" value="Glyas_Bleomycin-R_OHBP_Dase"/>
</dbReference>
<name>A0ABR6GNM5_9BURK</name>
<keyword evidence="3" id="KW-1185">Reference proteome</keyword>
<dbReference type="Pfam" id="PF06983">
    <property type="entry name" value="3-dmu-9_3-mt"/>
    <property type="match status" value="1"/>
</dbReference>
<dbReference type="EMBL" id="JACHXO010000001">
    <property type="protein sequence ID" value="MBB3192839.1"/>
    <property type="molecule type" value="Genomic_DNA"/>
</dbReference>
<accession>A0ABR6GNM5</accession>
<gene>
    <name evidence="2" type="ORF">FHS28_000204</name>
</gene>
<reference evidence="2 3" key="1">
    <citation type="submission" date="2020-08" db="EMBL/GenBank/DDBJ databases">
        <title>Genomic Encyclopedia of Type Strains, Phase III (KMG-III): the genomes of soil and plant-associated and newly described type strains.</title>
        <authorList>
            <person name="Whitman W."/>
        </authorList>
    </citation>
    <scope>NUCLEOTIDE SEQUENCE [LARGE SCALE GENOMIC DNA]</scope>
    <source>
        <strain evidence="2 3">CECT 7247</strain>
    </source>
</reference>
<dbReference type="SUPFAM" id="SSF54593">
    <property type="entry name" value="Glyoxalase/Bleomycin resistance protein/Dihydroxybiphenyl dioxygenase"/>
    <property type="match status" value="1"/>
</dbReference>
<proteinExistence type="predicted"/>
<protein>
    <submittedName>
        <fullName evidence="2">PhnB protein</fullName>
    </submittedName>
</protein>
<dbReference type="PANTHER" id="PTHR33990:SF1">
    <property type="entry name" value="PROTEIN YJDN"/>
    <property type="match status" value="1"/>
</dbReference>
<dbReference type="CDD" id="cd06588">
    <property type="entry name" value="PhnB_like"/>
    <property type="match status" value="1"/>
</dbReference>
<comment type="caution">
    <text evidence="2">The sequence shown here is derived from an EMBL/GenBank/DDBJ whole genome shotgun (WGS) entry which is preliminary data.</text>
</comment>
<organism evidence="2 3">
    <name type="scientific">Roseateles terrae</name>
    <dbReference type="NCBI Taxonomy" id="431060"/>
    <lineage>
        <taxon>Bacteria</taxon>
        <taxon>Pseudomonadati</taxon>
        <taxon>Pseudomonadota</taxon>
        <taxon>Betaproteobacteria</taxon>
        <taxon>Burkholderiales</taxon>
        <taxon>Sphaerotilaceae</taxon>
        <taxon>Roseateles</taxon>
    </lineage>
</organism>
<evidence type="ECO:0000259" key="1">
    <source>
        <dbReference type="Pfam" id="PF06983"/>
    </source>
</evidence>
<dbReference type="Gene3D" id="3.10.180.10">
    <property type="entry name" value="2,3-Dihydroxybiphenyl 1,2-Dioxygenase, domain 1"/>
    <property type="match status" value="1"/>
</dbReference>